<feature type="non-terminal residue" evidence="1">
    <location>
        <position position="189"/>
    </location>
</feature>
<keyword evidence="2" id="KW-1185">Reference proteome</keyword>
<proteinExistence type="predicted"/>
<dbReference type="EMBL" id="CAJVPT010056154">
    <property type="protein sequence ID" value="CAG8756377.1"/>
    <property type="molecule type" value="Genomic_DNA"/>
</dbReference>
<name>A0ACA9QLE8_9GLOM</name>
<feature type="non-terminal residue" evidence="1">
    <location>
        <position position="1"/>
    </location>
</feature>
<evidence type="ECO:0000313" key="2">
    <source>
        <dbReference type="Proteomes" id="UP000789525"/>
    </source>
</evidence>
<accession>A0ACA9QLE8</accession>
<sequence>HYIIFAVELKPTLFPTVPRLLTRVCSKLQQATISAPGIKGALSRRAVAVKLERLENGLGNTHPLWDRILFNKVKQALGGRVRKIVTGSAPIASEVLQFMRIAFCCDIAEGYGQTEGVASATISFEGENKAGHVGGPMTCCEIKLVDVPEMNYFATDKPFPRGELCYRGTNAFLGYYKDEAKTKETIDEE</sequence>
<reference evidence="1" key="1">
    <citation type="submission" date="2021-06" db="EMBL/GenBank/DDBJ databases">
        <authorList>
            <person name="Kallberg Y."/>
            <person name="Tangrot J."/>
            <person name="Rosling A."/>
        </authorList>
    </citation>
    <scope>NUCLEOTIDE SEQUENCE</scope>
    <source>
        <strain evidence="1">CL356</strain>
    </source>
</reference>
<evidence type="ECO:0000313" key="1">
    <source>
        <dbReference type="EMBL" id="CAG8756377.1"/>
    </source>
</evidence>
<gene>
    <name evidence="1" type="ORF">ACOLOM_LOCUS12981</name>
</gene>
<dbReference type="Proteomes" id="UP000789525">
    <property type="component" value="Unassembled WGS sequence"/>
</dbReference>
<protein>
    <submittedName>
        <fullName evidence="1">14102_t:CDS:1</fullName>
    </submittedName>
</protein>
<organism evidence="1 2">
    <name type="scientific">Acaulospora colombiana</name>
    <dbReference type="NCBI Taxonomy" id="27376"/>
    <lineage>
        <taxon>Eukaryota</taxon>
        <taxon>Fungi</taxon>
        <taxon>Fungi incertae sedis</taxon>
        <taxon>Mucoromycota</taxon>
        <taxon>Glomeromycotina</taxon>
        <taxon>Glomeromycetes</taxon>
        <taxon>Diversisporales</taxon>
        <taxon>Acaulosporaceae</taxon>
        <taxon>Acaulospora</taxon>
    </lineage>
</organism>
<comment type="caution">
    <text evidence="1">The sequence shown here is derived from an EMBL/GenBank/DDBJ whole genome shotgun (WGS) entry which is preliminary data.</text>
</comment>